<dbReference type="PIRSF" id="PIRSF005900">
    <property type="entry name" value="Dps"/>
    <property type="match status" value="1"/>
</dbReference>
<organism evidence="4 5">
    <name type="scientific">Nocardioides mesophilus</name>
    <dbReference type="NCBI Taxonomy" id="433659"/>
    <lineage>
        <taxon>Bacteria</taxon>
        <taxon>Bacillati</taxon>
        <taxon>Actinomycetota</taxon>
        <taxon>Actinomycetes</taxon>
        <taxon>Propionibacteriales</taxon>
        <taxon>Nocardioidaceae</taxon>
        <taxon>Nocardioides</taxon>
    </lineage>
</organism>
<evidence type="ECO:0000259" key="3">
    <source>
        <dbReference type="Pfam" id="PF00210"/>
    </source>
</evidence>
<dbReference type="PRINTS" id="PR01346">
    <property type="entry name" value="HELNAPAPROT"/>
</dbReference>
<dbReference type="CDD" id="cd01043">
    <property type="entry name" value="DPS"/>
    <property type="match status" value="1"/>
</dbReference>
<protein>
    <submittedName>
        <fullName evidence="4">DNA starvation/stationary phase protection protein</fullName>
    </submittedName>
</protein>
<dbReference type="RefSeq" id="WP_187578553.1">
    <property type="nucleotide sequence ID" value="NZ_CP060713.1"/>
</dbReference>
<gene>
    <name evidence="4" type="ORF">H9L09_20100</name>
</gene>
<proteinExistence type="inferred from homology"/>
<dbReference type="EMBL" id="CP060713">
    <property type="protein sequence ID" value="QNN52711.1"/>
    <property type="molecule type" value="Genomic_DNA"/>
</dbReference>
<dbReference type="PANTHER" id="PTHR42932:SF3">
    <property type="entry name" value="DNA PROTECTION DURING STARVATION PROTEIN"/>
    <property type="match status" value="1"/>
</dbReference>
<comment type="similarity">
    <text evidence="1 2">Belongs to the Dps family.</text>
</comment>
<dbReference type="InterPro" id="IPR012347">
    <property type="entry name" value="Ferritin-like"/>
</dbReference>
<dbReference type="PROSITE" id="PS00818">
    <property type="entry name" value="DPS_1"/>
    <property type="match status" value="1"/>
</dbReference>
<dbReference type="Gene3D" id="1.20.1260.10">
    <property type="match status" value="1"/>
</dbReference>
<dbReference type="AlphaFoldDB" id="A0A7G9RAT6"/>
<feature type="domain" description="Ferritin/DPS" evidence="3">
    <location>
        <begin position="23"/>
        <end position="163"/>
    </location>
</feature>
<evidence type="ECO:0000313" key="5">
    <source>
        <dbReference type="Proteomes" id="UP000515947"/>
    </source>
</evidence>
<dbReference type="KEGG" id="nmes:H9L09_20100"/>
<name>A0A7G9RAT6_9ACTN</name>
<accession>A0A7G9RAT6</accession>
<reference evidence="4 5" key="1">
    <citation type="submission" date="2020-08" db="EMBL/GenBank/DDBJ databases">
        <title>Genome sequence of Nocardioides mesophilus KACC 16243T.</title>
        <authorList>
            <person name="Hyun D.-W."/>
            <person name="Bae J.-W."/>
        </authorList>
    </citation>
    <scope>NUCLEOTIDE SEQUENCE [LARGE SCALE GENOMIC DNA]</scope>
    <source>
        <strain evidence="4 5">KACC 16243</strain>
    </source>
</reference>
<dbReference type="Pfam" id="PF00210">
    <property type="entry name" value="Ferritin"/>
    <property type="match status" value="1"/>
</dbReference>
<dbReference type="GO" id="GO:0016722">
    <property type="term" value="F:oxidoreductase activity, acting on metal ions"/>
    <property type="evidence" value="ECO:0007669"/>
    <property type="project" value="InterPro"/>
</dbReference>
<evidence type="ECO:0000256" key="2">
    <source>
        <dbReference type="RuleBase" id="RU003875"/>
    </source>
</evidence>
<sequence>MAPTTKIHYTVPGMTEEDATRVIDMLQTRLHAHNDLHLTLKHVHWNVVGPHFISVHEMIDPQVDAVRAMADATAERIATLGGSPQGTPGALVRERSWDDYSLGRATTQEHLAALDMVYRGVISDTRASVQELDDLDLVTQDLLIGQLEKLELFHWFIRAHLEDQGGNLSTAGSATEKGAAEAADD</sequence>
<dbReference type="SUPFAM" id="SSF47240">
    <property type="entry name" value="Ferritin-like"/>
    <property type="match status" value="1"/>
</dbReference>
<dbReference type="InterPro" id="IPR023188">
    <property type="entry name" value="DPS_DNA-bd_CS"/>
</dbReference>
<evidence type="ECO:0000256" key="1">
    <source>
        <dbReference type="ARBA" id="ARBA00009497"/>
    </source>
</evidence>
<dbReference type="PANTHER" id="PTHR42932">
    <property type="entry name" value="GENERAL STRESS PROTEIN 20U"/>
    <property type="match status" value="1"/>
</dbReference>
<evidence type="ECO:0000313" key="4">
    <source>
        <dbReference type="EMBL" id="QNN52711.1"/>
    </source>
</evidence>
<dbReference type="GO" id="GO:0008199">
    <property type="term" value="F:ferric iron binding"/>
    <property type="evidence" value="ECO:0007669"/>
    <property type="project" value="InterPro"/>
</dbReference>
<dbReference type="Proteomes" id="UP000515947">
    <property type="component" value="Chromosome"/>
</dbReference>
<dbReference type="InterPro" id="IPR008331">
    <property type="entry name" value="Ferritin_DPS_dom"/>
</dbReference>
<dbReference type="InterPro" id="IPR002177">
    <property type="entry name" value="DPS_DNA-bd"/>
</dbReference>
<keyword evidence="5" id="KW-1185">Reference proteome</keyword>
<dbReference type="InterPro" id="IPR009078">
    <property type="entry name" value="Ferritin-like_SF"/>
</dbReference>